<dbReference type="EMBL" id="CM042033">
    <property type="protein sequence ID" value="KAI3773639.1"/>
    <property type="molecule type" value="Genomic_DNA"/>
</dbReference>
<protein>
    <submittedName>
        <fullName evidence="1">Uncharacterized protein</fullName>
    </submittedName>
</protein>
<accession>A0ACB9FQW5</accession>
<name>A0ACB9FQW5_9ASTR</name>
<dbReference type="Proteomes" id="UP001056120">
    <property type="component" value="Linkage Group LG16"/>
</dbReference>
<gene>
    <name evidence="1" type="ORF">L1987_48169</name>
</gene>
<reference evidence="1 2" key="2">
    <citation type="journal article" date="2022" name="Mol. Ecol. Resour.">
        <title>The genomes of chicory, endive, great burdock and yacon provide insights into Asteraceae paleo-polyploidization history and plant inulin production.</title>
        <authorList>
            <person name="Fan W."/>
            <person name="Wang S."/>
            <person name="Wang H."/>
            <person name="Wang A."/>
            <person name="Jiang F."/>
            <person name="Liu H."/>
            <person name="Zhao H."/>
            <person name="Xu D."/>
            <person name="Zhang Y."/>
        </authorList>
    </citation>
    <scope>NUCLEOTIDE SEQUENCE [LARGE SCALE GENOMIC DNA]</scope>
    <source>
        <strain evidence="2">cv. Yunnan</strain>
        <tissue evidence="1">Leaves</tissue>
    </source>
</reference>
<evidence type="ECO:0000313" key="1">
    <source>
        <dbReference type="EMBL" id="KAI3773639.1"/>
    </source>
</evidence>
<sequence>MQIVQCILWSFLEIYQIGNCFCWDNLDDTDFKHSLWIRFMESDTGQRVKRVAGLVYLLCVQVGPEPTVLCISIDASAGLFYAYDENSIFQVSVTDESRYVENVPGVEECVAALASCSDPF</sequence>
<keyword evidence="2" id="KW-1185">Reference proteome</keyword>
<evidence type="ECO:0000313" key="2">
    <source>
        <dbReference type="Proteomes" id="UP001056120"/>
    </source>
</evidence>
<reference evidence="2" key="1">
    <citation type="journal article" date="2022" name="Mol. Ecol. Resour.">
        <title>The genomes of chicory, endive, great burdock and yacon provide insights into Asteraceae palaeo-polyploidization history and plant inulin production.</title>
        <authorList>
            <person name="Fan W."/>
            <person name="Wang S."/>
            <person name="Wang H."/>
            <person name="Wang A."/>
            <person name="Jiang F."/>
            <person name="Liu H."/>
            <person name="Zhao H."/>
            <person name="Xu D."/>
            <person name="Zhang Y."/>
        </authorList>
    </citation>
    <scope>NUCLEOTIDE SEQUENCE [LARGE SCALE GENOMIC DNA]</scope>
    <source>
        <strain evidence="2">cv. Yunnan</strain>
    </source>
</reference>
<organism evidence="1 2">
    <name type="scientific">Smallanthus sonchifolius</name>
    <dbReference type="NCBI Taxonomy" id="185202"/>
    <lineage>
        <taxon>Eukaryota</taxon>
        <taxon>Viridiplantae</taxon>
        <taxon>Streptophyta</taxon>
        <taxon>Embryophyta</taxon>
        <taxon>Tracheophyta</taxon>
        <taxon>Spermatophyta</taxon>
        <taxon>Magnoliopsida</taxon>
        <taxon>eudicotyledons</taxon>
        <taxon>Gunneridae</taxon>
        <taxon>Pentapetalae</taxon>
        <taxon>asterids</taxon>
        <taxon>campanulids</taxon>
        <taxon>Asterales</taxon>
        <taxon>Asteraceae</taxon>
        <taxon>Asteroideae</taxon>
        <taxon>Heliantheae alliance</taxon>
        <taxon>Millerieae</taxon>
        <taxon>Smallanthus</taxon>
    </lineage>
</organism>
<proteinExistence type="predicted"/>
<comment type="caution">
    <text evidence="1">The sequence shown here is derived from an EMBL/GenBank/DDBJ whole genome shotgun (WGS) entry which is preliminary data.</text>
</comment>